<evidence type="ECO:0000313" key="3">
    <source>
        <dbReference type="Proteomes" id="UP000813824"/>
    </source>
</evidence>
<accession>A0A8K0UVR4</accession>
<dbReference type="EMBL" id="JAEVFJ010000007">
    <property type="protein sequence ID" value="KAH8103616.1"/>
    <property type="molecule type" value="Genomic_DNA"/>
</dbReference>
<keyword evidence="3" id="KW-1185">Reference proteome</keyword>
<protein>
    <submittedName>
        <fullName evidence="2">Uncharacterized protein</fullName>
    </submittedName>
</protein>
<sequence length="406" mass="44622">MSNAPSTTAHDLLQKIITGQSVVDRKQPPQSEWVLRQQPTRTVRSEPFHDPILNTLWMDETNVFWSASKRSYLKEDTRAMAQEAMAETFKRPRGGLTSQGPAITTSRSSSATSLLQILSNTNSTAETDSERTIPAAPTMARAISSTDTYASSSAESFRFTTNCSSTSQTSYASDGDRMQDQEGLLLSLPDNEGKGGCEVKPGMGTPGVSIHAPRPQRLLSVPFLQSNIGLSRGQVATKKYSHLKSRVVPPTPLDMSRVHAYMEDQRLYAQQYEIIHDASPFPLTPCDDDDDGFDGDNEEDEMDDSEDEDGPFEDINLTPQDSAFTFPSPMPATPALHAIPLPPVSPVSGYAVDLYSWDDASSDTRTDITTLDYPEQSSCDAMEILSPLDHLAFWGAEEMLSHGIQW</sequence>
<feature type="compositionally biased region" description="Acidic residues" evidence="1">
    <location>
        <begin position="286"/>
        <end position="312"/>
    </location>
</feature>
<name>A0A8K0UVR4_9AGAR</name>
<feature type="region of interest" description="Disordered" evidence="1">
    <location>
        <begin position="279"/>
        <end position="312"/>
    </location>
</feature>
<evidence type="ECO:0000313" key="2">
    <source>
        <dbReference type="EMBL" id="KAH8103616.1"/>
    </source>
</evidence>
<dbReference type="Proteomes" id="UP000813824">
    <property type="component" value="Unassembled WGS sequence"/>
</dbReference>
<organism evidence="2 3">
    <name type="scientific">Cristinia sonorae</name>
    <dbReference type="NCBI Taxonomy" id="1940300"/>
    <lineage>
        <taxon>Eukaryota</taxon>
        <taxon>Fungi</taxon>
        <taxon>Dikarya</taxon>
        <taxon>Basidiomycota</taxon>
        <taxon>Agaricomycotina</taxon>
        <taxon>Agaricomycetes</taxon>
        <taxon>Agaricomycetidae</taxon>
        <taxon>Agaricales</taxon>
        <taxon>Pleurotineae</taxon>
        <taxon>Stephanosporaceae</taxon>
        <taxon>Cristinia</taxon>
    </lineage>
</organism>
<dbReference type="AlphaFoldDB" id="A0A8K0UVR4"/>
<proteinExistence type="predicted"/>
<dbReference type="OrthoDB" id="10591918at2759"/>
<comment type="caution">
    <text evidence="2">The sequence shown here is derived from an EMBL/GenBank/DDBJ whole genome shotgun (WGS) entry which is preliminary data.</text>
</comment>
<evidence type="ECO:0000256" key="1">
    <source>
        <dbReference type="SAM" id="MobiDB-lite"/>
    </source>
</evidence>
<gene>
    <name evidence="2" type="ORF">BXZ70DRAFT_1006001</name>
</gene>
<reference evidence="2" key="1">
    <citation type="journal article" date="2021" name="New Phytol.">
        <title>Evolutionary innovations through gain and loss of genes in the ectomycorrhizal Boletales.</title>
        <authorList>
            <person name="Wu G."/>
            <person name="Miyauchi S."/>
            <person name="Morin E."/>
            <person name="Kuo A."/>
            <person name="Drula E."/>
            <person name="Varga T."/>
            <person name="Kohler A."/>
            <person name="Feng B."/>
            <person name="Cao Y."/>
            <person name="Lipzen A."/>
            <person name="Daum C."/>
            <person name="Hundley H."/>
            <person name="Pangilinan J."/>
            <person name="Johnson J."/>
            <person name="Barry K."/>
            <person name="LaButti K."/>
            <person name="Ng V."/>
            <person name="Ahrendt S."/>
            <person name="Min B."/>
            <person name="Choi I.G."/>
            <person name="Park H."/>
            <person name="Plett J.M."/>
            <person name="Magnuson J."/>
            <person name="Spatafora J.W."/>
            <person name="Nagy L.G."/>
            <person name="Henrissat B."/>
            <person name="Grigoriev I.V."/>
            <person name="Yang Z.L."/>
            <person name="Xu J."/>
            <person name="Martin F.M."/>
        </authorList>
    </citation>
    <scope>NUCLEOTIDE SEQUENCE</scope>
    <source>
        <strain evidence="2">KKN 215</strain>
    </source>
</reference>